<dbReference type="PANTHER" id="PTHR30469:SF37">
    <property type="entry name" value="RAGD PROTEIN"/>
    <property type="match status" value="1"/>
</dbReference>
<organism evidence="8 9">
    <name type="scientific">Bradyrhizobium erythrophlei</name>
    <dbReference type="NCBI Taxonomy" id="1437360"/>
    <lineage>
        <taxon>Bacteria</taxon>
        <taxon>Pseudomonadati</taxon>
        <taxon>Pseudomonadota</taxon>
        <taxon>Alphaproteobacteria</taxon>
        <taxon>Hyphomicrobiales</taxon>
        <taxon>Nitrobacteraceae</taxon>
        <taxon>Bradyrhizobium</taxon>
    </lineage>
</organism>
<sequence length="430" mass="46437">MNDLFRHDSNDAIERHRLDGPTFRRVIEKEPGRRTQVRRRRGGRLFALGGSLLLASGLMLGGWGNHALKQEVMATARHDRDFVPSLRVATVAANPVTVSVTLPGTTAAFAAANIYARATGYIAKRHVDIGDHIKAGDLLANLAVPELDHQISQNEATLDQLKSGLEQARANRDLAQVTWDRDAPLVQKGWVTPQQGDTDRLGLQARVAAVAVAEANVSSQQNLLQVLRQNRDYASVVAPFDGVVTQRNVDVGSLVQGNAASGTFMFEMMQQDVIRVSVYVPQDAAFGVTPGVEAVVRVPELADREFRGKVTRIAEALQSGTRTLLTEIDIANSDGVLSAGVYCAVELHIPRKTPSLLVPADALIFNRNGIQVAVVNNGKAEFRKINVKRDLGTRVEVDSGIRAGDQVILNPPINLGDGSSVRPVLDAPAT</sequence>
<dbReference type="Pfam" id="PF25954">
    <property type="entry name" value="Beta-barrel_RND_2"/>
    <property type="match status" value="1"/>
</dbReference>
<feature type="domain" description="CusB-like beta-barrel" evidence="6">
    <location>
        <begin position="276"/>
        <end position="348"/>
    </location>
</feature>
<dbReference type="InterPro" id="IPR058792">
    <property type="entry name" value="Beta-barrel_RND_2"/>
</dbReference>
<dbReference type="InterPro" id="IPR006143">
    <property type="entry name" value="RND_pump_MFP"/>
</dbReference>
<name>A0A1M7T4R9_9BRAD</name>
<evidence type="ECO:0000259" key="4">
    <source>
        <dbReference type="Pfam" id="PF25876"/>
    </source>
</evidence>
<dbReference type="PANTHER" id="PTHR30469">
    <property type="entry name" value="MULTIDRUG RESISTANCE PROTEIN MDTA"/>
    <property type="match status" value="1"/>
</dbReference>
<protein>
    <submittedName>
        <fullName evidence="8">RND family efflux transporter, MFP subunit</fullName>
    </submittedName>
</protein>
<feature type="coiled-coil region" evidence="2">
    <location>
        <begin position="151"/>
        <end position="178"/>
    </location>
</feature>
<keyword evidence="9" id="KW-1185">Reference proteome</keyword>
<keyword evidence="3" id="KW-0812">Transmembrane</keyword>
<gene>
    <name evidence="8" type="ORF">SAMN05444170_0769</name>
</gene>
<keyword evidence="2" id="KW-0175">Coiled coil</keyword>
<dbReference type="InterPro" id="IPR058624">
    <property type="entry name" value="MdtA-like_HH"/>
</dbReference>
<dbReference type="Pfam" id="PF25876">
    <property type="entry name" value="HH_MFP_RND"/>
    <property type="match status" value="1"/>
</dbReference>
<evidence type="ECO:0000259" key="7">
    <source>
        <dbReference type="Pfam" id="PF25989"/>
    </source>
</evidence>
<dbReference type="Pfam" id="PF25989">
    <property type="entry name" value="YknX_C"/>
    <property type="match status" value="1"/>
</dbReference>
<accession>A0A1M7T4R9</accession>
<proteinExistence type="inferred from homology"/>
<evidence type="ECO:0000256" key="1">
    <source>
        <dbReference type="ARBA" id="ARBA00009477"/>
    </source>
</evidence>
<feature type="transmembrane region" description="Helical" evidence="3">
    <location>
        <begin position="43"/>
        <end position="63"/>
    </location>
</feature>
<dbReference type="Gene3D" id="2.40.50.100">
    <property type="match status" value="1"/>
</dbReference>
<dbReference type="EMBL" id="LT670849">
    <property type="protein sequence ID" value="SHN65706.1"/>
    <property type="molecule type" value="Genomic_DNA"/>
</dbReference>
<dbReference type="GO" id="GO:0015562">
    <property type="term" value="F:efflux transmembrane transporter activity"/>
    <property type="evidence" value="ECO:0007669"/>
    <property type="project" value="TreeGrafter"/>
</dbReference>
<comment type="similarity">
    <text evidence="1">Belongs to the membrane fusion protein (MFP) (TC 8.A.1) family.</text>
</comment>
<dbReference type="GO" id="GO:1990281">
    <property type="term" value="C:efflux pump complex"/>
    <property type="evidence" value="ECO:0007669"/>
    <property type="project" value="TreeGrafter"/>
</dbReference>
<dbReference type="Proteomes" id="UP000184096">
    <property type="component" value="Chromosome I"/>
</dbReference>
<reference evidence="9" key="1">
    <citation type="submission" date="2016-11" db="EMBL/GenBank/DDBJ databases">
        <authorList>
            <person name="Varghese N."/>
            <person name="Submissions S."/>
        </authorList>
    </citation>
    <scope>NUCLEOTIDE SEQUENCE [LARGE SCALE GENOMIC DNA]</scope>
    <source>
        <strain evidence="9">GAS401</strain>
    </source>
</reference>
<dbReference type="OrthoDB" id="9806939at2"/>
<keyword evidence="3" id="KW-0472">Membrane</keyword>
<dbReference type="InterPro" id="IPR058637">
    <property type="entry name" value="YknX-like_C"/>
</dbReference>
<dbReference type="Gene3D" id="1.10.287.470">
    <property type="entry name" value="Helix hairpin bin"/>
    <property type="match status" value="1"/>
</dbReference>
<dbReference type="AlphaFoldDB" id="A0A1M7T4R9"/>
<feature type="domain" description="Multidrug resistance protein MdtA-like alpha-helical hairpin" evidence="4">
    <location>
        <begin position="157"/>
        <end position="221"/>
    </location>
</feature>
<evidence type="ECO:0000256" key="2">
    <source>
        <dbReference type="SAM" id="Coils"/>
    </source>
</evidence>
<dbReference type="Gene3D" id="2.40.30.170">
    <property type="match status" value="1"/>
</dbReference>
<keyword evidence="3" id="KW-1133">Transmembrane helix</keyword>
<feature type="domain" description="YknX-like C-terminal permuted SH3-like" evidence="7">
    <location>
        <begin position="356"/>
        <end position="422"/>
    </location>
</feature>
<dbReference type="Gene3D" id="2.40.420.20">
    <property type="match status" value="1"/>
</dbReference>
<evidence type="ECO:0000259" key="6">
    <source>
        <dbReference type="Pfam" id="PF25954"/>
    </source>
</evidence>
<feature type="domain" description="Multidrug resistance protein MdtA-like barrel-sandwich hybrid" evidence="5">
    <location>
        <begin position="112"/>
        <end position="261"/>
    </location>
</feature>
<dbReference type="Pfam" id="PF25917">
    <property type="entry name" value="BSH_RND"/>
    <property type="match status" value="1"/>
</dbReference>
<dbReference type="SUPFAM" id="SSF111369">
    <property type="entry name" value="HlyD-like secretion proteins"/>
    <property type="match status" value="1"/>
</dbReference>
<evidence type="ECO:0000313" key="9">
    <source>
        <dbReference type="Proteomes" id="UP000184096"/>
    </source>
</evidence>
<dbReference type="NCBIfam" id="TIGR01730">
    <property type="entry name" value="RND_mfp"/>
    <property type="match status" value="1"/>
</dbReference>
<evidence type="ECO:0000313" key="8">
    <source>
        <dbReference type="EMBL" id="SHN65706.1"/>
    </source>
</evidence>
<dbReference type="InterPro" id="IPR058625">
    <property type="entry name" value="MdtA-like_BSH"/>
</dbReference>
<evidence type="ECO:0000259" key="5">
    <source>
        <dbReference type="Pfam" id="PF25917"/>
    </source>
</evidence>
<evidence type="ECO:0000256" key="3">
    <source>
        <dbReference type="SAM" id="Phobius"/>
    </source>
</evidence>